<evidence type="ECO:0000313" key="1">
    <source>
        <dbReference type="EMBL" id="ROL53444.1"/>
    </source>
</evidence>
<protein>
    <submittedName>
        <fullName evidence="1">Uncharacterized protein</fullName>
    </submittedName>
</protein>
<gene>
    <name evidence="1" type="ORF">DPX16_0601</name>
</gene>
<proteinExistence type="predicted"/>
<dbReference type="Proteomes" id="UP000281406">
    <property type="component" value="Unassembled WGS sequence"/>
</dbReference>
<reference evidence="1 2" key="1">
    <citation type="submission" date="2018-10" db="EMBL/GenBank/DDBJ databases">
        <title>Genome assembly for a Yunnan-Guizhou Plateau 3E fish, Anabarilius grahami (Regan), and its evolutionary and genetic applications.</title>
        <authorList>
            <person name="Jiang W."/>
        </authorList>
    </citation>
    <scope>NUCLEOTIDE SEQUENCE [LARGE SCALE GENOMIC DNA]</scope>
    <source>
        <strain evidence="1">AG-KIZ</strain>
        <tissue evidence="1">Muscle</tissue>
    </source>
</reference>
<organism evidence="1 2">
    <name type="scientific">Anabarilius grahami</name>
    <name type="common">Kanglang fish</name>
    <name type="synonym">Barilius grahami</name>
    <dbReference type="NCBI Taxonomy" id="495550"/>
    <lineage>
        <taxon>Eukaryota</taxon>
        <taxon>Metazoa</taxon>
        <taxon>Chordata</taxon>
        <taxon>Craniata</taxon>
        <taxon>Vertebrata</taxon>
        <taxon>Euteleostomi</taxon>
        <taxon>Actinopterygii</taxon>
        <taxon>Neopterygii</taxon>
        <taxon>Teleostei</taxon>
        <taxon>Ostariophysi</taxon>
        <taxon>Cypriniformes</taxon>
        <taxon>Xenocyprididae</taxon>
        <taxon>Xenocypridinae</taxon>
        <taxon>Xenocypridinae incertae sedis</taxon>
        <taxon>Anabarilius</taxon>
    </lineage>
</organism>
<accession>A0A3N0Z5G5</accession>
<dbReference type="OrthoDB" id="4327074at2759"/>
<name>A0A3N0Z5G5_ANAGA</name>
<dbReference type="EMBL" id="RJVU01010296">
    <property type="protein sequence ID" value="ROL53444.1"/>
    <property type="molecule type" value="Genomic_DNA"/>
</dbReference>
<sequence length="304" mass="32834">MDELLGRVLLSVGLVCQGNFGPGRCRREPTPQSNFVASSSSVSAWSANLQYELASRYGCKYPSGWDATKMVGKDWLTFFLERSSTLSIRRPEAASMSRSTSFNKTHVLTDSPVRAALEEDPEKAARSKEKCLFCDLWSHEACREPVTKRQRFASSMEDPLLASVRTAGFPKPIIFSPPALELIPLSAVLPIMGVALWCTWAAYITAESPEVAAYAAEPHEVVVLASATCTVVASSDTLSSCPESAPEAVCKHLSCLDPAPEAVCELLSCPESATEAIYDSFLFSDSTTVEPPEVVVSAADPLEV</sequence>
<dbReference type="AlphaFoldDB" id="A0A3N0Z5G5"/>
<comment type="caution">
    <text evidence="1">The sequence shown here is derived from an EMBL/GenBank/DDBJ whole genome shotgun (WGS) entry which is preliminary data.</text>
</comment>
<keyword evidence="2" id="KW-1185">Reference proteome</keyword>
<evidence type="ECO:0000313" key="2">
    <source>
        <dbReference type="Proteomes" id="UP000281406"/>
    </source>
</evidence>